<dbReference type="EMBL" id="JASOOY020000012">
    <property type="protein sequence ID" value="MEO3716828.1"/>
    <property type="molecule type" value="Genomic_DNA"/>
</dbReference>
<evidence type="ECO:0000256" key="3">
    <source>
        <dbReference type="PROSITE-ProRule" id="PRU00023"/>
    </source>
</evidence>
<feature type="repeat" description="ANK" evidence="3">
    <location>
        <begin position="101"/>
        <end position="133"/>
    </location>
</feature>
<name>A0AAW9SXJ0_CORAY</name>
<evidence type="ECO:0000256" key="1">
    <source>
        <dbReference type="ARBA" id="ARBA00022737"/>
    </source>
</evidence>
<evidence type="ECO:0000313" key="4">
    <source>
        <dbReference type="EMBL" id="MEO3716828.1"/>
    </source>
</evidence>
<gene>
    <name evidence="4" type="ORF">QP460_004410</name>
</gene>
<keyword evidence="1" id="KW-0677">Repeat</keyword>
<dbReference type="SUPFAM" id="SSF48403">
    <property type="entry name" value="Ankyrin repeat"/>
    <property type="match status" value="1"/>
</dbReference>
<dbReference type="Gene3D" id="1.25.40.20">
    <property type="entry name" value="Ankyrin repeat-containing domain"/>
    <property type="match status" value="1"/>
</dbReference>
<protein>
    <submittedName>
        <fullName evidence="4">Ankyrin repeat domain-containing protein</fullName>
    </submittedName>
</protein>
<evidence type="ECO:0000313" key="5">
    <source>
        <dbReference type="Proteomes" id="UP001223646"/>
    </source>
</evidence>
<dbReference type="InterPro" id="IPR002110">
    <property type="entry name" value="Ankyrin_rpt"/>
</dbReference>
<reference evidence="4" key="1">
    <citation type="submission" date="2023-05" db="EMBL/GenBank/DDBJ databases">
        <authorList>
            <person name="Du J."/>
        </authorList>
    </citation>
    <scope>NUCLEOTIDE SEQUENCE</scope>
    <source>
        <strain evidence="4">UMB1064</strain>
    </source>
</reference>
<dbReference type="SMART" id="SM00248">
    <property type="entry name" value="ANK"/>
    <property type="match status" value="3"/>
</dbReference>
<dbReference type="PROSITE" id="PS50088">
    <property type="entry name" value="ANK_REPEAT"/>
    <property type="match status" value="2"/>
</dbReference>
<sequence length="338" mass="37386">MPRKRKKLVENFEELLEAGDMDALKAVYDTCALDAVFGYSKDTALALRGTPPELMRWLIDQGIDVNTENRFGKTALAEHASRGDIDKMKILLDCGADIEAGTHPPLFMAAKSHQPKAIALLLENGADLHRENRLGHGRTAFKEAVAAADTDAISRVLDSVEVLLDAGSEIDDEVREEFTKFGRRYNRMSDKQRDKYEPVMDRLYERIGAERPDVITPHDGHSDIIVPAGKSTNGQFRYLWNYLVPGGGAAATVQGEVIRIVGRLGYEALEMGYVNWDEDFVTMADFWLETVGAAEDAMAVVKQRKAGEADIDALTAAAVAWVAEHPQPIALGEVPYRR</sequence>
<accession>A0AAW9SXJ0</accession>
<dbReference type="InterPro" id="IPR036770">
    <property type="entry name" value="Ankyrin_rpt-contain_sf"/>
</dbReference>
<dbReference type="RefSeq" id="WP_284827228.1">
    <property type="nucleotide sequence ID" value="NZ_JASOOY020000012.1"/>
</dbReference>
<proteinExistence type="predicted"/>
<feature type="repeat" description="ANK" evidence="3">
    <location>
        <begin position="71"/>
        <end position="103"/>
    </location>
</feature>
<dbReference type="AlphaFoldDB" id="A0AAW9SXJ0"/>
<organism evidence="4 5">
    <name type="scientific">Corynebacterium amycolatum</name>
    <dbReference type="NCBI Taxonomy" id="43765"/>
    <lineage>
        <taxon>Bacteria</taxon>
        <taxon>Bacillati</taxon>
        <taxon>Actinomycetota</taxon>
        <taxon>Actinomycetes</taxon>
        <taxon>Mycobacteriales</taxon>
        <taxon>Corynebacteriaceae</taxon>
        <taxon>Corynebacterium</taxon>
    </lineage>
</organism>
<dbReference type="Proteomes" id="UP001223646">
    <property type="component" value="Unassembled WGS sequence"/>
</dbReference>
<comment type="caution">
    <text evidence="4">The sequence shown here is derived from an EMBL/GenBank/DDBJ whole genome shotgun (WGS) entry which is preliminary data.</text>
</comment>
<dbReference type="PANTHER" id="PTHR24198:SF165">
    <property type="entry name" value="ANKYRIN REPEAT-CONTAINING PROTEIN-RELATED"/>
    <property type="match status" value="1"/>
</dbReference>
<evidence type="ECO:0000256" key="2">
    <source>
        <dbReference type="ARBA" id="ARBA00023043"/>
    </source>
</evidence>
<keyword evidence="2 3" id="KW-0040">ANK repeat</keyword>
<reference evidence="4" key="2">
    <citation type="submission" date="2024-05" db="EMBL/GenBank/DDBJ databases">
        <authorList>
            <person name="Wolfe A."/>
        </authorList>
    </citation>
    <scope>NUCLEOTIDE SEQUENCE</scope>
    <source>
        <strain evidence="4">UMB1064</strain>
    </source>
</reference>
<dbReference type="PANTHER" id="PTHR24198">
    <property type="entry name" value="ANKYRIN REPEAT AND PROTEIN KINASE DOMAIN-CONTAINING PROTEIN"/>
    <property type="match status" value="1"/>
</dbReference>
<dbReference type="Pfam" id="PF12796">
    <property type="entry name" value="Ank_2"/>
    <property type="match status" value="1"/>
</dbReference>